<keyword evidence="1" id="KW-0694">RNA-binding</keyword>
<evidence type="ECO:0000256" key="2">
    <source>
        <dbReference type="SAM" id="MobiDB-lite"/>
    </source>
</evidence>
<dbReference type="GO" id="GO:0005634">
    <property type="term" value="C:nucleus"/>
    <property type="evidence" value="ECO:0007669"/>
    <property type="project" value="TreeGrafter"/>
</dbReference>
<name>A0A1Y1UDB1_9TREE</name>
<dbReference type="PANTHER" id="PTHR21641:SF0">
    <property type="entry name" value="RNA-BINDING PROTEIN EIF1AD-RELATED"/>
    <property type="match status" value="1"/>
</dbReference>
<dbReference type="GO" id="GO:0003743">
    <property type="term" value="F:translation initiation factor activity"/>
    <property type="evidence" value="ECO:0007669"/>
    <property type="project" value="InterPro"/>
</dbReference>
<dbReference type="RefSeq" id="XP_021870142.1">
    <property type="nucleotide sequence ID" value="XM_022019139.1"/>
</dbReference>
<feature type="compositionally biased region" description="Acidic residues" evidence="2">
    <location>
        <begin position="120"/>
        <end position="138"/>
    </location>
</feature>
<dbReference type="InterPro" id="IPR001253">
    <property type="entry name" value="TIF_eIF-1A"/>
</dbReference>
<feature type="region of interest" description="Disordered" evidence="2">
    <location>
        <begin position="103"/>
        <end position="138"/>
    </location>
</feature>
<dbReference type="GO" id="GO:0003723">
    <property type="term" value="F:RNA binding"/>
    <property type="evidence" value="ECO:0007669"/>
    <property type="project" value="UniProtKB-KW"/>
</dbReference>
<dbReference type="InParanoid" id="A0A1Y1UDB1"/>
<dbReference type="EMBL" id="NBSH01000009">
    <property type="protein sequence ID" value="ORX36013.1"/>
    <property type="molecule type" value="Genomic_DNA"/>
</dbReference>
<accession>A0A1Y1UDB1</accession>
<keyword evidence="4" id="KW-1185">Reference proteome</keyword>
<dbReference type="SMART" id="SM00652">
    <property type="entry name" value="eIF1a"/>
    <property type="match status" value="1"/>
</dbReference>
<protein>
    <recommendedName>
        <fullName evidence="5">S1-like domain-containing protein</fullName>
    </recommendedName>
</protein>
<evidence type="ECO:0000256" key="1">
    <source>
        <dbReference type="ARBA" id="ARBA00022884"/>
    </source>
</evidence>
<reference evidence="3 4" key="1">
    <citation type="submission" date="2017-03" db="EMBL/GenBank/DDBJ databases">
        <title>Widespread Adenine N6-methylation of Active Genes in Fungi.</title>
        <authorList>
            <consortium name="DOE Joint Genome Institute"/>
            <person name="Mondo S.J."/>
            <person name="Dannebaum R.O."/>
            <person name="Kuo R.C."/>
            <person name="Louie K.B."/>
            <person name="Bewick A.J."/>
            <person name="Labutti K."/>
            <person name="Haridas S."/>
            <person name="Kuo A."/>
            <person name="Salamov A."/>
            <person name="Ahrendt S.R."/>
            <person name="Lau R."/>
            <person name="Bowen B.P."/>
            <person name="Lipzen A."/>
            <person name="Sullivan W."/>
            <person name="Andreopoulos W.B."/>
            <person name="Clum A."/>
            <person name="Lindquist E."/>
            <person name="Daum C."/>
            <person name="Northen T.R."/>
            <person name="Ramamoorthy G."/>
            <person name="Schmitz R.J."/>
            <person name="Gryganskyi A."/>
            <person name="Culley D."/>
            <person name="Magnuson J."/>
            <person name="James T.Y."/>
            <person name="O'Malley M.A."/>
            <person name="Stajich J.E."/>
            <person name="Spatafora J.W."/>
            <person name="Visel A."/>
            <person name="Grigoriev I.V."/>
        </authorList>
    </citation>
    <scope>NUCLEOTIDE SEQUENCE [LARGE SCALE GENOMIC DNA]</scope>
    <source>
        <strain evidence="3 4">NRRL Y-17943</strain>
    </source>
</reference>
<proteinExistence type="predicted"/>
<dbReference type="AlphaFoldDB" id="A0A1Y1UDB1"/>
<evidence type="ECO:0000313" key="4">
    <source>
        <dbReference type="Proteomes" id="UP000193218"/>
    </source>
</evidence>
<dbReference type="Proteomes" id="UP000193218">
    <property type="component" value="Unassembled WGS sequence"/>
</dbReference>
<dbReference type="OrthoDB" id="1738325at2759"/>
<dbReference type="InterPro" id="IPR012340">
    <property type="entry name" value="NA-bd_OB-fold"/>
</dbReference>
<evidence type="ECO:0008006" key="5">
    <source>
        <dbReference type="Google" id="ProtNLM"/>
    </source>
</evidence>
<dbReference type="FunCoup" id="A0A1Y1UDB1">
    <property type="interactions" value="540"/>
</dbReference>
<comment type="caution">
    <text evidence="3">The sequence shown here is derived from an EMBL/GenBank/DDBJ whole genome shotgun (WGS) entry which is preliminary data.</text>
</comment>
<gene>
    <name evidence="3" type="ORF">BD324DRAFT_682153</name>
</gene>
<evidence type="ECO:0000313" key="3">
    <source>
        <dbReference type="EMBL" id="ORX36013.1"/>
    </source>
</evidence>
<dbReference type="Gene3D" id="2.40.50.140">
    <property type="entry name" value="Nucleic acid-binding proteins"/>
    <property type="match status" value="1"/>
</dbReference>
<dbReference type="STRING" id="4999.A0A1Y1UDB1"/>
<organism evidence="3 4">
    <name type="scientific">Kockovaella imperatae</name>
    <dbReference type="NCBI Taxonomy" id="4999"/>
    <lineage>
        <taxon>Eukaryota</taxon>
        <taxon>Fungi</taxon>
        <taxon>Dikarya</taxon>
        <taxon>Basidiomycota</taxon>
        <taxon>Agaricomycotina</taxon>
        <taxon>Tremellomycetes</taxon>
        <taxon>Tremellales</taxon>
        <taxon>Cuniculitremaceae</taxon>
        <taxon>Kockovaella</taxon>
    </lineage>
</organism>
<sequence>MGRPKAPVNDLSPSTLPPDHKLVMIGIPRGSGNFECVDPEGEERLVEVGTKLKKMVLITRGDFGFIRIFPPSPEPSKSSKGKSRLVGEIVSMISAKEVKAWKKSGEWPEGFGELNPTSEEQLDVQEGEDDGYESDNND</sequence>
<dbReference type="PANTHER" id="PTHR21641">
    <property type="entry name" value="TRANSLATION INITIATION FACTOR-RELATED"/>
    <property type="match status" value="1"/>
</dbReference>
<dbReference type="SUPFAM" id="SSF50249">
    <property type="entry name" value="Nucleic acid-binding proteins"/>
    <property type="match status" value="1"/>
</dbReference>
<dbReference type="InterPro" id="IPR039294">
    <property type="entry name" value="EIF1AD"/>
</dbReference>
<dbReference type="GeneID" id="33560948"/>